<protein>
    <submittedName>
        <fullName evidence="2">Uncharacterized protein</fullName>
    </submittedName>
</protein>
<reference evidence="2 3" key="1">
    <citation type="submission" date="2020-07" db="EMBL/GenBank/DDBJ databases">
        <title>Pseudogemmobacter sp. nov., isolated from poultry manure in Taiwan.</title>
        <authorList>
            <person name="Lin S.-Y."/>
            <person name="Tang Y.-S."/>
            <person name="Young C.-C."/>
        </authorList>
    </citation>
    <scope>NUCLEOTIDE SEQUENCE [LARGE SCALE GENOMIC DNA]</scope>
    <source>
        <strain evidence="2 3">CC-YST710</strain>
    </source>
</reference>
<comment type="caution">
    <text evidence="2">The sequence shown here is derived from an EMBL/GenBank/DDBJ whole genome shotgun (WGS) entry which is preliminary data.</text>
</comment>
<proteinExistence type="predicted"/>
<evidence type="ECO:0000313" key="2">
    <source>
        <dbReference type="EMBL" id="MCB5412047.1"/>
    </source>
</evidence>
<organism evidence="2 3">
    <name type="scientific">Pseudogemmobacter faecipullorum</name>
    <dbReference type="NCBI Taxonomy" id="2755041"/>
    <lineage>
        <taxon>Bacteria</taxon>
        <taxon>Pseudomonadati</taxon>
        <taxon>Pseudomonadota</taxon>
        <taxon>Alphaproteobacteria</taxon>
        <taxon>Rhodobacterales</taxon>
        <taxon>Paracoccaceae</taxon>
        <taxon>Pseudogemmobacter</taxon>
    </lineage>
</organism>
<name>A0ABS8CRL9_9RHOB</name>
<dbReference type="Proteomes" id="UP001198571">
    <property type="component" value="Unassembled WGS sequence"/>
</dbReference>
<dbReference type="EMBL" id="JACDXX010000026">
    <property type="protein sequence ID" value="MCB5412047.1"/>
    <property type="molecule type" value="Genomic_DNA"/>
</dbReference>
<evidence type="ECO:0000313" key="3">
    <source>
        <dbReference type="Proteomes" id="UP001198571"/>
    </source>
</evidence>
<feature type="region of interest" description="Disordered" evidence="1">
    <location>
        <begin position="83"/>
        <end position="108"/>
    </location>
</feature>
<keyword evidence="3" id="KW-1185">Reference proteome</keyword>
<gene>
    <name evidence="2" type="ORF">H0485_18840</name>
</gene>
<dbReference type="RefSeq" id="WP_226937478.1">
    <property type="nucleotide sequence ID" value="NZ_JACDXX010000026.1"/>
</dbReference>
<sequence>MYYAININFLAILLTLSDPCPRLAKLIPNCGFLLETGSFQQKFGATGAKMLSLTAKDGSDKAQRVSAAQRLLRCEEAVGRVTPVRASHSPRSRQTAAADSKWTPSRGEPCGGRGFVKGSIVGGGMFTRRDFILTSGSAVSAASLAGSVSAAVLAPKAALAIVSSARMGDAPAGAEVVRLSGDRLGDLRLISDSLEKGNSGQLVFALDAADELLLDVARLRAASVYHLQNSAAGVSSFALNAAGAGV</sequence>
<accession>A0ABS8CRL9</accession>
<evidence type="ECO:0000256" key="1">
    <source>
        <dbReference type="SAM" id="MobiDB-lite"/>
    </source>
</evidence>